<keyword evidence="3" id="KW-1185">Reference proteome</keyword>
<name>A0A401PXH1_SCYTO</name>
<feature type="region of interest" description="Disordered" evidence="1">
    <location>
        <begin position="1"/>
        <end position="21"/>
    </location>
</feature>
<evidence type="ECO:0000313" key="2">
    <source>
        <dbReference type="EMBL" id="GCB77798.1"/>
    </source>
</evidence>
<accession>A0A401PXH1</accession>
<protein>
    <submittedName>
        <fullName evidence="2">Uncharacterized protein</fullName>
    </submittedName>
</protein>
<dbReference type="Proteomes" id="UP000288216">
    <property type="component" value="Unassembled WGS sequence"/>
</dbReference>
<dbReference type="EMBL" id="BFAA01016904">
    <property type="protein sequence ID" value="GCB77798.1"/>
    <property type="molecule type" value="Genomic_DNA"/>
</dbReference>
<comment type="caution">
    <text evidence="2">The sequence shown here is derived from an EMBL/GenBank/DDBJ whole genome shotgun (WGS) entry which is preliminary data.</text>
</comment>
<organism evidence="2 3">
    <name type="scientific">Scyliorhinus torazame</name>
    <name type="common">Cloudy catshark</name>
    <name type="synonym">Catulus torazame</name>
    <dbReference type="NCBI Taxonomy" id="75743"/>
    <lineage>
        <taxon>Eukaryota</taxon>
        <taxon>Metazoa</taxon>
        <taxon>Chordata</taxon>
        <taxon>Craniata</taxon>
        <taxon>Vertebrata</taxon>
        <taxon>Chondrichthyes</taxon>
        <taxon>Elasmobranchii</taxon>
        <taxon>Galeomorphii</taxon>
        <taxon>Galeoidea</taxon>
        <taxon>Carcharhiniformes</taxon>
        <taxon>Scyliorhinidae</taxon>
        <taxon>Scyliorhinus</taxon>
    </lineage>
</organism>
<sequence>MQALGNDRYEQSDTQNRSLARTGRVDMEVALDLQQCTTCIGIGAGHSAPQACCAIWSQDGSCFSILVLHL</sequence>
<reference evidence="2 3" key="1">
    <citation type="journal article" date="2018" name="Nat. Ecol. Evol.">
        <title>Shark genomes provide insights into elasmobranch evolution and the origin of vertebrates.</title>
        <authorList>
            <person name="Hara Y"/>
            <person name="Yamaguchi K"/>
            <person name="Onimaru K"/>
            <person name="Kadota M"/>
            <person name="Koyanagi M"/>
            <person name="Keeley SD"/>
            <person name="Tatsumi K"/>
            <person name="Tanaka K"/>
            <person name="Motone F"/>
            <person name="Kageyama Y"/>
            <person name="Nozu R"/>
            <person name="Adachi N"/>
            <person name="Nishimura O"/>
            <person name="Nakagawa R"/>
            <person name="Tanegashima C"/>
            <person name="Kiyatake I"/>
            <person name="Matsumoto R"/>
            <person name="Murakumo K"/>
            <person name="Nishida K"/>
            <person name="Terakita A"/>
            <person name="Kuratani S"/>
            <person name="Sato K"/>
            <person name="Hyodo S Kuraku.S."/>
        </authorList>
    </citation>
    <scope>NUCLEOTIDE SEQUENCE [LARGE SCALE GENOMIC DNA]</scope>
</reference>
<dbReference type="AlphaFoldDB" id="A0A401PXH1"/>
<evidence type="ECO:0000256" key="1">
    <source>
        <dbReference type="SAM" id="MobiDB-lite"/>
    </source>
</evidence>
<evidence type="ECO:0000313" key="3">
    <source>
        <dbReference type="Proteomes" id="UP000288216"/>
    </source>
</evidence>
<proteinExistence type="predicted"/>
<gene>
    <name evidence="2" type="ORF">scyTo_0020613</name>
</gene>